<sequence length="417" mass="44027">MKEELQSELKGHLGLISGLLLIVTVILGSGILVIPGLVFEKLGKDGIYAWLACSLLSAPILVTMVILGSAYPSTGGVAYYAKLAFGQYLELLVALLFLGATLLGLPSIAIVGATYLQKLTGPSVDVHLLAPLLILLAACFALSSSVTLASCARLVGGWSLSLLVGVLVVLLMLAVRANGVRFNGPADLSSIAGQIPLIFFSFAGWEIASHLSADFRNPKTTFGPAMLLAFILVCGLYITSAALVHVSDIKSNFDTPVFQAAVQSAPTAPGWLVPLLGTALIAANLFGSVVAVSRLVLYLSGQRVLPACLGYLRNGAPRNSVYFVAACLIAVVIADQIRLLNIEMMFCLAGMNFLAIYVISAMALARLRRGPVSWLLAGLVVIPSAPIMLSTKSSLLYIASTAFVAYFSNRKNRTRLL</sequence>
<keyword evidence="8" id="KW-1185">Reference proteome</keyword>
<comment type="caution">
    <text evidence="7">The sequence shown here is derived from an EMBL/GenBank/DDBJ whole genome shotgun (WGS) entry which is preliminary data.</text>
</comment>
<dbReference type="PANTHER" id="PTHR42770:SF13">
    <property type="entry name" value="L-METHIONINE_BRANCHED-CHAIN AMINO ACID EXPORTER YJEH"/>
    <property type="match status" value="1"/>
</dbReference>
<keyword evidence="3 6" id="KW-0812">Transmembrane</keyword>
<dbReference type="AlphaFoldDB" id="A0A560LBN4"/>
<dbReference type="RefSeq" id="WP_167529224.1">
    <property type="nucleotide sequence ID" value="NZ_VITY01000011.1"/>
</dbReference>
<evidence type="ECO:0000256" key="1">
    <source>
        <dbReference type="ARBA" id="ARBA00004651"/>
    </source>
</evidence>
<feature type="transmembrane region" description="Helical" evidence="6">
    <location>
        <begin position="47"/>
        <end position="71"/>
    </location>
</feature>
<keyword evidence="5 6" id="KW-0472">Membrane</keyword>
<dbReference type="Proteomes" id="UP000321304">
    <property type="component" value="Unassembled WGS sequence"/>
</dbReference>
<feature type="transmembrane region" description="Helical" evidence="6">
    <location>
        <begin position="91"/>
        <end position="116"/>
    </location>
</feature>
<reference evidence="7 8" key="1">
    <citation type="submission" date="2019-06" db="EMBL/GenBank/DDBJ databases">
        <title>Genomic Encyclopedia of Type Strains, Phase IV (KMG-V): Genome sequencing to study the core and pangenomes of soil and plant-associated prokaryotes.</title>
        <authorList>
            <person name="Whitman W."/>
        </authorList>
    </citation>
    <scope>NUCLEOTIDE SEQUENCE [LARGE SCALE GENOMIC DNA]</scope>
    <source>
        <strain evidence="7 8">BR 10355</strain>
    </source>
</reference>
<evidence type="ECO:0000256" key="2">
    <source>
        <dbReference type="ARBA" id="ARBA00022475"/>
    </source>
</evidence>
<dbReference type="InterPro" id="IPR002293">
    <property type="entry name" value="AA/rel_permease1"/>
</dbReference>
<dbReference type="Pfam" id="PF13520">
    <property type="entry name" value="AA_permease_2"/>
    <property type="match status" value="1"/>
</dbReference>
<feature type="transmembrane region" description="Helical" evidence="6">
    <location>
        <begin position="155"/>
        <end position="175"/>
    </location>
</feature>
<dbReference type="Gene3D" id="1.20.1740.10">
    <property type="entry name" value="Amino acid/polyamine transporter I"/>
    <property type="match status" value="1"/>
</dbReference>
<feature type="transmembrane region" description="Helical" evidence="6">
    <location>
        <begin position="195"/>
        <end position="213"/>
    </location>
</feature>
<evidence type="ECO:0000256" key="6">
    <source>
        <dbReference type="SAM" id="Phobius"/>
    </source>
</evidence>
<keyword evidence="2" id="KW-1003">Cell membrane</keyword>
<dbReference type="EMBL" id="VITY01000011">
    <property type="protein sequence ID" value="TWB92988.1"/>
    <property type="molecule type" value="Genomic_DNA"/>
</dbReference>
<feature type="transmembrane region" description="Helical" evidence="6">
    <location>
        <begin position="372"/>
        <end position="388"/>
    </location>
</feature>
<feature type="transmembrane region" description="Helical" evidence="6">
    <location>
        <begin position="343"/>
        <end position="365"/>
    </location>
</feature>
<evidence type="ECO:0000256" key="3">
    <source>
        <dbReference type="ARBA" id="ARBA00022692"/>
    </source>
</evidence>
<dbReference type="GO" id="GO:0005886">
    <property type="term" value="C:plasma membrane"/>
    <property type="evidence" value="ECO:0007669"/>
    <property type="project" value="UniProtKB-SubCell"/>
</dbReference>
<evidence type="ECO:0000313" key="7">
    <source>
        <dbReference type="EMBL" id="TWB92988.1"/>
    </source>
</evidence>
<feature type="transmembrane region" description="Helical" evidence="6">
    <location>
        <begin position="320"/>
        <end position="337"/>
    </location>
</feature>
<feature type="transmembrane region" description="Helical" evidence="6">
    <location>
        <begin position="271"/>
        <end position="299"/>
    </location>
</feature>
<protein>
    <submittedName>
        <fullName evidence="7">Amino acid efflux transporter</fullName>
    </submittedName>
</protein>
<dbReference type="PANTHER" id="PTHR42770">
    <property type="entry name" value="AMINO ACID TRANSPORTER-RELATED"/>
    <property type="match status" value="1"/>
</dbReference>
<evidence type="ECO:0000256" key="4">
    <source>
        <dbReference type="ARBA" id="ARBA00022989"/>
    </source>
</evidence>
<evidence type="ECO:0000256" key="5">
    <source>
        <dbReference type="ARBA" id="ARBA00023136"/>
    </source>
</evidence>
<feature type="transmembrane region" description="Helical" evidence="6">
    <location>
        <begin position="12"/>
        <end position="35"/>
    </location>
</feature>
<proteinExistence type="predicted"/>
<feature type="transmembrane region" description="Helical" evidence="6">
    <location>
        <begin position="394"/>
        <end position="409"/>
    </location>
</feature>
<evidence type="ECO:0000313" key="8">
    <source>
        <dbReference type="Proteomes" id="UP000321304"/>
    </source>
</evidence>
<feature type="transmembrane region" description="Helical" evidence="6">
    <location>
        <begin position="225"/>
        <end position="246"/>
    </location>
</feature>
<gene>
    <name evidence="7" type="ORF">FBZ93_11127</name>
</gene>
<accession>A0A560LBN4</accession>
<feature type="transmembrane region" description="Helical" evidence="6">
    <location>
        <begin position="128"/>
        <end position="148"/>
    </location>
</feature>
<dbReference type="PIRSF" id="PIRSF006060">
    <property type="entry name" value="AA_transporter"/>
    <property type="match status" value="1"/>
</dbReference>
<dbReference type="InterPro" id="IPR050367">
    <property type="entry name" value="APC_superfamily"/>
</dbReference>
<name>A0A560LBN4_9BRAD</name>
<organism evidence="7 8">
    <name type="scientific">Bradyrhizobium macuxiense</name>
    <dbReference type="NCBI Taxonomy" id="1755647"/>
    <lineage>
        <taxon>Bacteria</taxon>
        <taxon>Pseudomonadati</taxon>
        <taxon>Pseudomonadota</taxon>
        <taxon>Alphaproteobacteria</taxon>
        <taxon>Hyphomicrobiales</taxon>
        <taxon>Nitrobacteraceae</taxon>
        <taxon>Bradyrhizobium</taxon>
    </lineage>
</organism>
<dbReference type="GO" id="GO:0022857">
    <property type="term" value="F:transmembrane transporter activity"/>
    <property type="evidence" value="ECO:0007669"/>
    <property type="project" value="InterPro"/>
</dbReference>
<comment type="subcellular location">
    <subcellularLocation>
        <location evidence="1">Cell membrane</location>
        <topology evidence="1">Multi-pass membrane protein</topology>
    </subcellularLocation>
</comment>
<keyword evidence="4 6" id="KW-1133">Transmembrane helix</keyword>